<dbReference type="NCBIfam" id="TIGR01439">
    <property type="entry name" value="lp_hng_hel_AbrB"/>
    <property type="match status" value="1"/>
</dbReference>
<evidence type="ECO:0000313" key="2">
    <source>
        <dbReference type="EMBL" id="AEM38489.1"/>
    </source>
</evidence>
<dbReference type="STRING" id="694429.Pyrfu_0620"/>
<dbReference type="eggNOG" id="arCOG00818">
    <property type="taxonomic scope" value="Archaea"/>
</dbReference>
<dbReference type="InParanoid" id="G0EH39"/>
<protein>
    <submittedName>
        <fullName evidence="2">Transcriptional regulator, AbrB family</fullName>
    </submittedName>
</protein>
<dbReference type="GeneID" id="11139082"/>
<dbReference type="SUPFAM" id="SSF89447">
    <property type="entry name" value="AbrB/MazE/MraZ-like"/>
    <property type="match status" value="1"/>
</dbReference>
<dbReference type="InterPro" id="IPR037914">
    <property type="entry name" value="SpoVT-AbrB_sf"/>
</dbReference>
<reference evidence="2 3" key="1">
    <citation type="journal article" date="2011" name="Stand. Genomic Sci.">
        <title>Complete genome sequence of the hyperthermophilic chemolithoautotroph Pyrolobus fumarii type strain (1A).</title>
        <authorList>
            <person name="Anderson I."/>
            <person name="Goker M."/>
            <person name="Nolan M."/>
            <person name="Lucas S."/>
            <person name="Hammon N."/>
            <person name="Deshpande S."/>
            <person name="Cheng J.F."/>
            <person name="Tapia R."/>
            <person name="Han C."/>
            <person name="Goodwin L."/>
            <person name="Pitluck S."/>
            <person name="Huntemann M."/>
            <person name="Liolios K."/>
            <person name="Ivanova N."/>
            <person name="Pagani I."/>
            <person name="Mavromatis K."/>
            <person name="Ovchinikova G."/>
            <person name="Pati A."/>
            <person name="Chen A."/>
            <person name="Palaniappan K."/>
            <person name="Land M."/>
            <person name="Hauser L."/>
            <person name="Brambilla E.M."/>
            <person name="Huber H."/>
            <person name="Yasawong M."/>
            <person name="Rohde M."/>
            <person name="Spring S."/>
            <person name="Abt B."/>
            <person name="Sikorski J."/>
            <person name="Wirth R."/>
            <person name="Detter J.C."/>
            <person name="Woyke T."/>
            <person name="Bristow J."/>
            <person name="Eisen J.A."/>
            <person name="Markowitz V."/>
            <person name="Hugenholtz P."/>
            <person name="Kyrpides N.C."/>
            <person name="Klenk H.P."/>
            <person name="Lapidus A."/>
        </authorList>
    </citation>
    <scope>NUCLEOTIDE SEQUENCE [LARGE SCALE GENOMIC DNA]</scope>
    <source>
        <strain evidence="3">DSM 11204 / 1A</strain>
    </source>
</reference>
<dbReference type="Gene3D" id="2.10.260.10">
    <property type="match status" value="1"/>
</dbReference>
<proteinExistence type="predicted"/>
<dbReference type="RefSeq" id="WP_014026166.1">
    <property type="nucleotide sequence ID" value="NC_015931.1"/>
</dbReference>
<dbReference type="Pfam" id="PF04014">
    <property type="entry name" value="MazE_antitoxin"/>
    <property type="match status" value="1"/>
</dbReference>
<dbReference type="OrthoDB" id="28233at2157"/>
<feature type="domain" description="SpoVT-AbrB" evidence="1">
    <location>
        <begin position="4"/>
        <end position="49"/>
    </location>
</feature>
<organism evidence="2 3">
    <name type="scientific">Pyrolobus fumarii (strain DSM 11204 / 1A)</name>
    <dbReference type="NCBI Taxonomy" id="694429"/>
    <lineage>
        <taxon>Archaea</taxon>
        <taxon>Thermoproteota</taxon>
        <taxon>Thermoprotei</taxon>
        <taxon>Desulfurococcales</taxon>
        <taxon>Pyrodictiaceae</taxon>
        <taxon>Pyrolobus</taxon>
    </lineage>
</organism>
<dbReference type="EMBL" id="CP002838">
    <property type="protein sequence ID" value="AEM38489.1"/>
    <property type="molecule type" value="Genomic_DNA"/>
</dbReference>
<dbReference type="InterPro" id="IPR007159">
    <property type="entry name" value="SpoVT-AbrB_dom"/>
</dbReference>
<dbReference type="AlphaFoldDB" id="G0EH39"/>
<sequence length="77" mass="8594">MRHGDVIVVDERGRVTLPAWLRKRLGLRPGSKLEVRIEEGRVVLVPVRRIRARDLLGIAGPEDVDIEEVESALGDTS</sequence>
<dbReference type="PROSITE" id="PS51740">
    <property type="entry name" value="SPOVT_ABRB"/>
    <property type="match status" value="1"/>
</dbReference>
<dbReference type="KEGG" id="pfm:Pyrfu_0620"/>
<dbReference type="HOGENOM" id="CLU_158484_2_1_2"/>
<gene>
    <name evidence="2" type="ordered locus">Pyrfu_0620</name>
</gene>
<dbReference type="SMART" id="SM00966">
    <property type="entry name" value="SpoVT_AbrB"/>
    <property type="match status" value="1"/>
</dbReference>
<evidence type="ECO:0000259" key="1">
    <source>
        <dbReference type="PROSITE" id="PS51740"/>
    </source>
</evidence>
<name>G0EH39_PYRF1</name>
<dbReference type="Proteomes" id="UP000001037">
    <property type="component" value="Chromosome"/>
</dbReference>
<keyword evidence="3" id="KW-1185">Reference proteome</keyword>
<accession>G0EH39</accession>
<evidence type="ECO:0000313" key="3">
    <source>
        <dbReference type="Proteomes" id="UP000001037"/>
    </source>
</evidence>
<dbReference type="GO" id="GO:0003677">
    <property type="term" value="F:DNA binding"/>
    <property type="evidence" value="ECO:0007669"/>
    <property type="project" value="InterPro"/>
</dbReference>